<keyword evidence="2 4" id="KW-0547">Nucleotide-binding</keyword>
<dbReference type="PANTHER" id="PTHR43055">
    <property type="entry name" value="FORMATE-DEPENDENT PHOSPHORIBOSYLGLYCINAMIDE FORMYLTRANSFERASE"/>
    <property type="match status" value="1"/>
</dbReference>
<reference evidence="6" key="1">
    <citation type="journal article" date="2020" name="bioRxiv">
        <title>A rank-normalized archaeal taxonomy based on genome phylogeny resolves widespread incomplete and uneven classifications.</title>
        <authorList>
            <person name="Rinke C."/>
            <person name="Chuvochina M."/>
            <person name="Mussig A.J."/>
            <person name="Chaumeil P.-A."/>
            <person name="Waite D.W."/>
            <person name="Whitman W.B."/>
            <person name="Parks D.H."/>
            <person name="Hugenholtz P."/>
        </authorList>
    </citation>
    <scope>NUCLEOTIDE SEQUENCE</scope>
    <source>
        <strain evidence="6">UBA12518</strain>
    </source>
</reference>
<dbReference type="InterPro" id="IPR003806">
    <property type="entry name" value="ATP-grasp_PylC-type"/>
</dbReference>
<keyword evidence="3 4" id="KW-0067">ATP-binding</keyword>
<evidence type="ECO:0000256" key="2">
    <source>
        <dbReference type="ARBA" id="ARBA00022741"/>
    </source>
</evidence>
<evidence type="ECO:0000313" key="6">
    <source>
        <dbReference type="EMBL" id="HIH69843.1"/>
    </source>
</evidence>
<feature type="domain" description="ATP-grasp" evidence="5">
    <location>
        <begin position="97"/>
        <end position="284"/>
    </location>
</feature>
<gene>
    <name evidence="6" type="ORF">HA299_04395</name>
</gene>
<dbReference type="SUPFAM" id="SSF56059">
    <property type="entry name" value="Glutathione synthetase ATP-binding domain-like"/>
    <property type="match status" value="1"/>
</dbReference>
<evidence type="ECO:0000256" key="4">
    <source>
        <dbReference type="PROSITE-ProRule" id="PRU00409"/>
    </source>
</evidence>
<dbReference type="PANTHER" id="PTHR43055:SF1">
    <property type="entry name" value="FORMATE-DEPENDENT PHOSPHORIBOSYLGLYCINAMIDE FORMYLTRANSFERASE"/>
    <property type="match status" value="1"/>
</dbReference>
<protein>
    <submittedName>
        <fullName evidence="6">ATP-grasp domain-containing protein</fullName>
    </submittedName>
</protein>
<dbReference type="Proteomes" id="UP000600363">
    <property type="component" value="Unassembled WGS sequence"/>
</dbReference>
<sequence>MCFERIAIVGANVRHVALSATRAGFRVWAFDGFLDRDLLAMCEQAFDFEDMGTALTRADALVKEGVCDCLLVASGIETHPIPGGVRMPLNPPLDAIRRAADKCGLFWVLSELDIPTPELLTPQHAHYPAVVKPRFGAGGRDVTVVYSDEQLRRAMRAIASTGAEPIVQQLVEGVRISASVVATRDGAKTVCLNEQLCGEPFLHAPHLRYCGNISPISCHRQRRIERLAELVCEELGLLGSCGVDFVVGDEPWVIEVNPRFQGSLDTVEEALGVSIFRAHVDAILGREIKLATSRSGVWARGIYHTPVDVVVGDEPFFDEGLKSGTLRDVPRVGTHMPEGEPLVSLMAHGSSREQAMRRLMELSAHVDALVGFI</sequence>
<evidence type="ECO:0000259" key="5">
    <source>
        <dbReference type="PROSITE" id="PS50975"/>
    </source>
</evidence>
<dbReference type="PROSITE" id="PS50975">
    <property type="entry name" value="ATP_GRASP"/>
    <property type="match status" value="1"/>
</dbReference>
<dbReference type="RefSeq" id="WP_042685201.1">
    <property type="nucleotide sequence ID" value="NZ_DUIH01000013.1"/>
</dbReference>
<dbReference type="GO" id="GO:0005524">
    <property type="term" value="F:ATP binding"/>
    <property type="evidence" value="ECO:0007669"/>
    <property type="project" value="UniProtKB-UniRule"/>
</dbReference>
<dbReference type="GO" id="GO:0046872">
    <property type="term" value="F:metal ion binding"/>
    <property type="evidence" value="ECO:0007669"/>
    <property type="project" value="InterPro"/>
</dbReference>
<dbReference type="AlphaFoldDB" id="A0A832VXK7"/>
<comment type="caution">
    <text evidence="6">The sequence shown here is derived from an EMBL/GenBank/DDBJ whole genome shotgun (WGS) entry which is preliminary data.</text>
</comment>
<keyword evidence="1" id="KW-0436">Ligase</keyword>
<dbReference type="GO" id="GO:0016874">
    <property type="term" value="F:ligase activity"/>
    <property type="evidence" value="ECO:0007669"/>
    <property type="project" value="UniProtKB-KW"/>
</dbReference>
<evidence type="ECO:0000256" key="1">
    <source>
        <dbReference type="ARBA" id="ARBA00022598"/>
    </source>
</evidence>
<proteinExistence type="predicted"/>
<accession>A0A832VXK7</accession>
<dbReference type="Pfam" id="PF02655">
    <property type="entry name" value="ATP-grasp_3"/>
    <property type="match status" value="1"/>
</dbReference>
<dbReference type="GO" id="GO:0005829">
    <property type="term" value="C:cytosol"/>
    <property type="evidence" value="ECO:0007669"/>
    <property type="project" value="TreeGrafter"/>
</dbReference>
<evidence type="ECO:0000313" key="7">
    <source>
        <dbReference type="Proteomes" id="UP000600363"/>
    </source>
</evidence>
<name>A0A832VXK7_9EURY</name>
<dbReference type="Gene3D" id="3.30.470.20">
    <property type="entry name" value="ATP-grasp fold, B domain"/>
    <property type="match status" value="1"/>
</dbReference>
<dbReference type="InterPro" id="IPR011761">
    <property type="entry name" value="ATP-grasp"/>
</dbReference>
<evidence type="ECO:0000256" key="3">
    <source>
        <dbReference type="ARBA" id="ARBA00022840"/>
    </source>
</evidence>
<dbReference type="EMBL" id="DUIH01000013">
    <property type="protein sequence ID" value="HIH69843.1"/>
    <property type="molecule type" value="Genomic_DNA"/>
</dbReference>
<organism evidence="6 7">
    <name type="scientific">Methermicoccus shengliensis</name>
    <dbReference type="NCBI Taxonomy" id="660064"/>
    <lineage>
        <taxon>Archaea</taxon>
        <taxon>Methanobacteriati</taxon>
        <taxon>Methanobacteriota</taxon>
        <taxon>Stenosarchaea group</taxon>
        <taxon>Methanomicrobia</taxon>
        <taxon>Methanosarcinales</taxon>
        <taxon>Methermicoccaceae</taxon>
        <taxon>Methermicoccus</taxon>
    </lineage>
</organism>